<dbReference type="OMA" id="ETKCRHP"/>
<feature type="region of interest" description="Disordered" evidence="1">
    <location>
        <begin position="476"/>
        <end position="499"/>
    </location>
</feature>
<feature type="compositionally biased region" description="Basic residues" evidence="1">
    <location>
        <begin position="43"/>
        <end position="52"/>
    </location>
</feature>
<dbReference type="RefSeq" id="XP_026486255.2">
    <property type="nucleotide sequence ID" value="XM_026630470.2"/>
</dbReference>
<keyword evidence="2" id="KW-1185">Reference proteome</keyword>
<protein>
    <submittedName>
        <fullName evidence="3">Pre-mRNA-splicing factor ATP-dependent RNA helicase DHX16</fullName>
    </submittedName>
</protein>
<sequence length="554" mass="64032">MEFSDDSFIWSDASNDSDTMDFDIKQEESDNNKDDNLIEDRSHKQKNKAKKRKYEEPTELNGTVDRKPKVIKSEPDSDFDTPRKKKKKKHHNPNEEIQELDFDDSYLNYKVKQEQVSFLEPAPVKSKKKKKVKNNSESFSSEDLDNTSQEVDTDTPKPPEGSQIDDKASILGEEVIEKKKKKKSKKKSSDSIALNDDFEKSDDNFQAKKKLKRKKHDTEINSNSFDRSEDSQIEEISCINNSALNNNFIDDDQIKETNGDFNFESTKIELNTDHSVTSNNKPSKQVPKILERLRFEDEDSIDSVPKEIDDVTNLSKHLRRFFNANKKLSLITPKAQAESVITEDDEICIINAPHELNVTDFKGIHIKLDTKCKLKFNGQSYDSIIDNCITKAPILSLNKNKLFVKNVPINYSINLRKRIPKAHIPEDNVMVNNQINFIPLPETKCRHPLFGINYKKATKISASINERLNNTVIEPSNKEKRKKHKKEKRKVEIESEVETKPETIPVVSTKKKHKRKSSMKDEHVAKKAKYIKKELDSTDVWDSEQAIEKNLFDF</sequence>
<reference evidence="3" key="1">
    <citation type="submission" date="2025-08" db="UniProtKB">
        <authorList>
            <consortium name="RefSeq"/>
        </authorList>
    </citation>
    <scope>IDENTIFICATION</scope>
    <source>
        <tissue evidence="3">Whole body</tissue>
    </source>
</reference>
<dbReference type="GeneID" id="113393528"/>
<dbReference type="GO" id="GO:0004386">
    <property type="term" value="F:helicase activity"/>
    <property type="evidence" value="ECO:0007669"/>
    <property type="project" value="UniProtKB-KW"/>
</dbReference>
<dbReference type="Pfam" id="PF08208">
    <property type="entry name" value="RNA_polI_A34"/>
    <property type="match status" value="1"/>
</dbReference>
<dbReference type="Proteomes" id="UP001652626">
    <property type="component" value="Chromosome 6"/>
</dbReference>
<evidence type="ECO:0000313" key="2">
    <source>
        <dbReference type="Proteomes" id="UP001652626"/>
    </source>
</evidence>
<evidence type="ECO:0000256" key="1">
    <source>
        <dbReference type="SAM" id="MobiDB-lite"/>
    </source>
</evidence>
<dbReference type="InterPro" id="IPR013240">
    <property type="entry name" value="DNA-dir_RNA_pol1_su_RPA34"/>
</dbReference>
<proteinExistence type="predicted"/>
<feature type="compositionally biased region" description="Basic and acidic residues" evidence="1">
    <location>
        <begin position="489"/>
        <end position="499"/>
    </location>
</feature>
<dbReference type="GO" id="GO:0006360">
    <property type="term" value="P:transcription by RNA polymerase I"/>
    <property type="evidence" value="ECO:0007669"/>
    <property type="project" value="InterPro"/>
</dbReference>
<keyword evidence="3" id="KW-0378">Hydrolase</keyword>
<accession>A0A8B8HNW0</accession>
<name>A0A8B8HNW0_VANTA</name>
<dbReference type="AlphaFoldDB" id="A0A8B8HNW0"/>
<feature type="compositionally biased region" description="Basic and acidic residues" evidence="1">
    <location>
        <begin position="22"/>
        <end position="42"/>
    </location>
</feature>
<organism evidence="2 3">
    <name type="scientific">Vanessa tameamea</name>
    <name type="common">Kamehameha butterfly</name>
    <dbReference type="NCBI Taxonomy" id="334116"/>
    <lineage>
        <taxon>Eukaryota</taxon>
        <taxon>Metazoa</taxon>
        <taxon>Ecdysozoa</taxon>
        <taxon>Arthropoda</taxon>
        <taxon>Hexapoda</taxon>
        <taxon>Insecta</taxon>
        <taxon>Pterygota</taxon>
        <taxon>Neoptera</taxon>
        <taxon>Endopterygota</taxon>
        <taxon>Lepidoptera</taxon>
        <taxon>Glossata</taxon>
        <taxon>Ditrysia</taxon>
        <taxon>Papilionoidea</taxon>
        <taxon>Nymphalidae</taxon>
        <taxon>Nymphalinae</taxon>
        <taxon>Vanessa</taxon>
    </lineage>
</organism>
<keyword evidence="3" id="KW-0547">Nucleotide-binding</keyword>
<keyword evidence="3" id="KW-0347">Helicase</keyword>
<feature type="compositionally biased region" description="Basic and acidic residues" evidence="1">
    <location>
        <begin position="197"/>
        <end position="206"/>
    </location>
</feature>
<dbReference type="OrthoDB" id="8197684at2759"/>
<feature type="region of interest" description="Disordered" evidence="1">
    <location>
        <begin position="1"/>
        <end position="228"/>
    </location>
</feature>
<gene>
    <name evidence="3" type="primary">LOC113393528</name>
</gene>
<keyword evidence="3" id="KW-0067">ATP-binding</keyword>
<feature type="compositionally biased region" description="Basic residues" evidence="1">
    <location>
        <begin position="479"/>
        <end position="488"/>
    </location>
</feature>
<evidence type="ECO:0000313" key="3">
    <source>
        <dbReference type="RefSeq" id="XP_026486255.2"/>
    </source>
</evidence>
<feature type="compositionally biased region" description="Basic and acidic residues" evidence="1">
    <location>
        <begin position="64"/>
        <end position="75"/>
    </location>
</feature>